<proteinExistence type="predicted"/>
<evidence type="ECO:0000256" key="3">
    <source>
        <dbReference type="ARBA" id="ARBA00023069"/>
    </source>
</evidence>
<feature type="region of interest" description="Disordered" evidence="6">
    <location>
        <begin position="430"/>
        <end position="483"/>
    </location>
</feature>
<dbReference type="GO" id="GO:0001534">
    <property type="term" value="C:radial spoke"/>
    <property type="evidence" value="ECO:0007669"/>
    <property type="project" value="InterPro"/>
</dbReference>
<dbReference type="EnsemblMetazoa" id="G24628.1">
    <property type="protein sequence ID" value="G24628.1:cds"/>
    <property type="gene ID" value="G24628"/>
</dbReference>
<comment type="subcellular location">
    <subcellularLocation>
        <location evidence="1">Cytoplasm</location>
        <location evidence="1">Cytoskeleton</location>
        <location evidence="1">Cilium axoneme</location>
    </subcellularLocation>
</comment>
<dbReference type="CDD" id="cd22963">
    <property type="entry name" value="DD_CrRSP4-like"/>
    <property type="match status" value="1"/>
</dbReference>
<sequence length="596" mass="67840">MAQMPFRFSITRLDVCKKMKGESRKVRGRSTVPHDDSVSEAPSNQSQRYDDYEEEGFRELPPEEQRCVNAKLFLMREGSEVDGQNLYNHLSTLLTKILVEKSDDALNKLEDESKDFKREKFTYKEPFIKDNPGRTPSEVLAHAQWQMMKTACGDPKFIPNESFDLPDEDEEDIYRLIPNLMKQALFFEQAGVGLPREEFIRITTAMRELVEKWPIETLRFWGKILGTRKNYYVVEAEFKDGEYESDLSDDEGDEDKSSNDKIEDSMIFDDESTTVTDEIKPFYKPPPRIPCESLGTGLNKHVYFVCNEPGLPWIRLPHINPAQIVAARKIRRFFTGDLGEHIVSHPPFPGLEKNLLRAQIARISAATTVSPIGYFRFDDNEEEEDAEESGSNGRNTCIIDQEFEGMPLRDLCDPTGQTWCHHMQSVLPQGRNTWFNPMEGKSGEGGEEDSDEEERNEPDEPEPEVGPPLLTPVSEDQPVHDSPAWIPRISSRLVPEFAVAMLQSNTWPGSWTFGAERGRYFTSLYIGWGQKNLGGAFEPEIPPDVMEEFPSGPEITEADDPSPEEESAFKAALADKEFDAEFGEDQAEEETSDVDD</sequence>
<dbReference type="AlphaFoldDB" id="A0A8W8KQI2"/>
<feature type="compositionally biased region" description="Basic and acidic residues" evidence="6">
    <location>
        <begin position="255"/>
        <end position="264"/>
    </location>
</feature>
<dbReference type="PANTHER" id="PTHR13159">
    <property type="entry name" value="RADIAL SPOKEHEAD-RELATED"/>
    <property type="match status" value="1"/>
</dbReference>
<name>A0A8W8KQI2_MAGGI</name>
<accession>A0A8W8KQI2</accession>
<protein>
    <recommendedName>
        <fullName evidence="9">Radial spoke head protein 4-like protein A</fullName>
    </recommendedName>
</protein>
<keyword evidence="5" id="KW-0966">Cell projection</keyword>
<dbReference type="Proteomes" id="UP000005408">
    <property type="component" value="Unassembled WGS sequence"/>
</dbReference>
<dbReference type="Pfam" id="PF04712">
    <property type="entry name" value="Radial_spoke"/>
    <property type="match status" value="1"/>
</dbReference>
<feature type="region of interest" description="Disordered" evidence="6">
    <location>
        <begin position="244"/>
        <end position="265"/>
    </location>
</feature>
<organism evidence="7 8">
    <name type="scientific">Magallana gigas</name>
    <name type="common">Pacific oyster</name>
    <name type="synonym">Crassostrea gigas</name>
    <dbReference type="NCBI Taxonomy" id="29159"/>
    <lineage>
        <taxon>Eukaryota</taxon>
        <taxon>Metazoa</taxon>
        <taxon>Spiralia</taxon>
        <taxon>Lophotrochozoa</taxon>
        <taxon>Mollusca</taxon>
        <taxon>Bivalvia</taxon>
        <taxon>Autobranchia</taxon>
        <taxon>Pteriomorphia</taxon>
        <taxon>Ostreida</taxon>
        <taxon>Ostreoidea</taxon>
        <taxon>Ostreidae</taxon>
        <taxon>Magallana</taxon>
    </lineage>
</organism>
<feature type="compositionally biased region" description="Acidic residues" evidence="6">
    <location>
        <begin position="244"/>
        <end position="254"/>
    </location>
</feature>
<evidence type="ECO:0000256" key="5">
    <source>
        <dbReference type="ARBA" id="ARBA00023273"/>
    </source>
</evidence>
<evidence type="ECO:0000256" key="4">
    <source>
        <dbReference type="ARBA" id="ARBA00023212"/>
    </source>
</evidence>
<evidence type="ECO:0000256" key="1">
    <source>
        <dbReference type="ARBA" id="ARBA00004430"/>
    </source>
</evidence>
<feature type="region of interest" description="Disordered" evidence="6">
    <location>
        <begin position="21"/>
        <end position="61"/>
    </location>
</feature>
<evidence type="ECO:0000256" key="6">
    <source>
        <dbReference type="SAM" id="MobiDB-lite"/>
    </source>
</evidence>
<evidence type="ECO:0000313" key="7">
    <source>
        <dbReference type="EnsemblMetazoa" id="G24628.1:cds"/>
    </source>
</evidence>
<reference evidence="7" key="1">
    <citation type="submission" date="2022-08" db="UniProtKB">
        <authorList>
            <consortium name="EnsemblMetazoa"/>
        </authorList>
    </citation>
    <scope>IDENTIFICATION</scope>
    <source>
        <strain evidence="7">05x7-T-G4-1.051#20</strain>
    </source>
</reference>
<evidence type="ECO:0000313" key="8">
    <source>
        <dbReference type="Proteomes" id="UP000005408"/>
    </source>
</evidence>
<evidence type="ECO:0008006" key="9">
    <source>
        <dbReference type="Google" id="ProtNLM"/>
    </source>
</evidence>
<keyword evidence="4" id="KW-0206">Cytoskeleton</keyword>
<dbReference type="GO" id="GO:0060294">
    <property type="term" value="P:cilium movement involved in cell motility"/>
    <property type="evidence" value="ECO:0007669"/>
    <property type="project" value="InterPro"/>
</dbReference>
<keyword evidence="8" id="KW-1185">Reference proteome</keyword>
<feature type="compositionally biased region" description="Acidic residues" evidence="6">
    <location>
        <begin position="445"/>
        <end position="463"/>
    </location>
</feature>
<feature type="compositionally biased region" description="Acidic residues" evidence="6">
    <location>
        <begin position="556"/>
        <end position="566"/>
    </location>
</feature>
<keyword evidence="3" id="KW-0969">Cilium</keyword>
<dbReference type="InterPro" id="IPR006802">
    <property type="entry name" value="Radial_spoke"/>
</dbReference>
<keyword evidence="2" id="KW-0963">Cytoplasm</keyword>
<feature type="compositionally biased region" description="Acidic residues" evidence="6">
    <location>
        <begin position="580"/>
        <end position="596"/>
    </location>
</feature>
<dbReference type="PANTHER" id="PTHR13159:SF0">
    <property type="entry name" value="RADIAL SPOKE HEAD 6 HOMOLOG A"/>
    <property type="match status" value="1"/>
</dbReference>
<dbReference type="GO" id="GO:0035082">
    <property type="term" value="P:axoneme assembly"/>
    <property type="evidence" value="ECO:0007669"/>
    <property type="project" value="TreeGrafter"/>
</dbReference>
<evidence type="ECO:0000256" key="2">
    <source>
        <dbReference type="ARBA" id="ARBA00022490"/>
    </source>
</evidence>
<feature type="region of interest" description="Disordered" evidence="6">
    <location>
        <begin position="545"/>
        <end position="596"/>
    </location>
</feature>